<name>A0ACD1FU13_9EURO</name>
<dbReference type="EMBL" id="KZ825408">
    <property type="protein sequence ID" value="RAH40490.1"/>
    <property type="molecule type" value="Genomic_DNA"/>
</dbReference>
<protein>
    <submittedName>
        <fullName evidence="1">Uncharacterized protein</fullName>
    </submittedName>
</protein>
<keyword evidence="2" id="KW-1185">Reference proteome</keyword>
<dbReference type="Proteomes" id="UP000249057">
    <property type="component" value="Unassembled WGS sequence"/>
</dbReference>
<gene>
    <name evidence="1" type="ORF">BO95DRAFT_508969</name>
</gene>
<evidence type="ECO:0000313" key="2">
    <source>
        <dbReference type="Proteomes" id="UP000249057"/>
    </source>
</evidence>
<organism evidence="1 2">
    <name type="scientific">Aspergillus brunneoviolaceus CBS 621.78</name>
    <dbReference type="NCBI Taxonomy" id="1450534"/>
    <lineage>
        <taxon>Eukaryota</taxon>
        <taxon>Fungi</taxon>
        <taxon>Dikarya</taxon>
        <taxon>Ascomycota</taxon>
        <taxon>Pezizomycotina</taxon>
        <taxon>Eurotiomycetes</taxon>
        <taxon>Eurotiomycetidae</taxon>
        <taxon>Eurotiales</taxon>
        <taxon>Aspergillaceae</taxon>
        <taxon>Aspergillus</taxon>
        <taxon>Aspergillus subgen. Circumdati</taxon>
    </lineage>
</organism>
<proteinExistence type="predicted"/>
<accession>A0ACD1FU13</accession>
<sequence>MAQANLGVVQLKDRVQGTEVPPSKKWLKVVLTLTYSWGLGPSTPGPSTGREGSRPQSLLAVPERPPPPPPRPSSKYEDTAPLPPRPIPTFIRDEALTPALPATARPAPPKPPKLPVFEPSIPPPSPPASCRESRASAESFRGSTTRQDQHSPSEPVEHKTTPPSTSQSPSPPGEFSGLFPATAPPPPPEQTIESLPTQPMSFVEDKSDCLSAVVSTSLPERTTSPSTALEPITSSGESSDSSPVTPPLLPREQRTMSLSTSTYTARDLSPPSPPIVSSPPPEQASISESLSAPRQASNSSLTIAPSSTPRPMSPSKEPSNSSPAAAPPSSSEQTSEPRSAPRIMSSTPSESSNPQPSTLSPAPDQSIKPPSNPQPIPSPPRQSSEEFKKNMSSSVMIVVSSPEDPAPRTSVSARRKIFEGIPIMGLRRQVNAED</sequence>
<evidence type="ECO:0000313" key="1">
    <source>
        <dbReference type="EMBL" id="RAH40490.1"/>
    </source>
</evidence>
<reference evidence="1" key="1">
    <citation type="submission" date="2018-02" db="EMBL/GenBank/DDBJ databases">
        <title>The genomes of Aspergillus section Nigri reveals drivers in fungal speciation.</title>
        <authorList>
            <consortium name="DOE Joint Genome Institute"/>
            <person name="Vesth T.C."/>
            <person name="Nybo J."/>
            <person name="Theobald S."/>
            <person name="Brandl J."/>
            <person name="Frisvad J.C."/>
            <person name="Nielsen K.F."/>
            <person name="Lyhne E.K."/>
            <person name="Kogle M.E."/>
            <person name="Kuo A."/>
            <person name="Riley R."/>
            <person name="Clum A."/>
            <person name="Nolan M."/>
            <person name="Lipzen A."/>
            <person name="Salamov A."/>
            <person name="Henrissat B."/>
            <person name="Wiebenga A."/>
            <person name="De vries R.P."/>
            <person name="Grigoriev I.V."/>
            <person name="Mortensen U.H."/>
            <person name="Andersen M.R."/>
            <person name="Baker S.E."/>
        </authorList>
    </citation>
    <scope>NUCLEOTIDE SEQUENCE</scope>
    <source>
        <strain evidence="1">CBS 621.78</strain>
    </source>
</reference>